<evidence type="ECO:0000313" key="2">
    <source>
        <dbReference type="Proteomes" id="UP000323136"/>
    </source>
</evidence>
<dbReference type="Proteomes" id="UP000323136">
    <property type="component" value="Unassembled WGS sequence"/>
</dbReference>
<protein>
    <submittedName>
        <fullName evidence="1">Uncharacterized protein</fullName>
    </submittedName>
</protein>
<organism evidence="1 2">
    <name type="scientific">Tenacibaculum adriaticum</name>
    <dbReference type="NCBI Taxonomy" id="413713"/>
    <lineage>
        <taxon>Bacteria</taxon>
        <taxon>Pseudomonadati</taxon>
        <taxon>Bacteroidota</taxon>
        <taxon>Flavobacteriia</taxon>
        <taxon>Flavobacteriales</taxon>
        <taxon>Flavobacteriaceae</taxon>
        <taxon>Tenacibaculum</taxon>
    </lineage>
</organism>
<dbReference type="AlphaFoldDB" id="A0A5S5DTB5"/>
<dbReference type="EMBL" id="VNIA01000002">
    <property type="protein sequence ID" value="TYP99117.1"/>
    <property type="molecule type" value="Genomic_DNA"/>
</dbReference>
<evidence type="ECO:0000313" key="1">
    <source>
        <dbReference type="EMBL" id="TYP99117.1"/>
    </source>
</evidence>
<keyword evidence="2" id="KW-1185">Reference proteome</keyword>
<comment type="caution">
    <text evidence="1">The sequence shown here is derived from an EMBL/GenBank/DDBJ whole genome shotgun (WGS) entry which is preliminary data.</text>
</comment>
<name>A0A5S5DTB5_9FLAO</name>
<proteinExistence type="predicted"/>
<reference evidence="1 2" key="1">
    <citation type="submission" date="2019-07" db="EMBL/GenBank/DDBJ databases">
        <title>Genomic Encyclopedia of Type Strains, Phase IV (KMG-IV): sequencing the most valuable type-strain genomes for metagenomic binning, comparative biology and taxonomic classification.</title>
        <authorList>
            <person name="Goeker M."/>
        </authorList>
    </citation>
    <scope>NUCLEOTIDE SEQUENCE [LARGE SCALE GENOMIC DNA]</scope>
    <source>
        <strain evidence="1 2">DSM 18961</strain>
    </source>
</reference>
<gene>
    <name evidence="1" type="ORF">C7447_102435</name>
</gene>
<accession>A0A5S5DTB5</accession>
<sequence length="33" mass="3971">MVEVFTTNINDEFQVKKIIKILEKNFPELDINF</sequence>